<protein>
    <submittedName>
        <fullName evidence="3">Uncharacterized protein</fullName>
    </submittedName>
</protein>
<dbReference type="OrthoDB" id="347480at2759"/>
<evidence type="ECO:0000256" key="1">
    <source>
        <dbReference type="SAM" id="MobiDB-lite"/>
    </source>
</evidence>
<sequence length="140" mass="14492">MSSGLSHQSRATEDILINGSSDPLPPAGTSPLIAHIHLNKGDSNGVSAAPLEGSLAQQSDGHANGNPEQDKQPATDAEANPVSALQTSQEKGEECSCVFAGACLYKGACLWIAGCLSFGVLVFLFFVAWGLQWVVAIPAE</sequence>
<name>U6GT01_9EIME</name>
<keyword evidence="2" id="KW-1133">Transmembrane helix</keyword>
<proteinExistence type="predicted"/>
<reference evidence="3" key="1">
    <citation type="submission" date="2013-10" db="EMBL/GenBank/DDBJ databases">
        <title>Genomic analysis of the causative agents of coccidiosis in chickens.</title>
        <authorList>
            <person name="Reid A.J."/>
            <person name="Blake D."/>
            <person name="Billington K."/>
            <person name="Browne H."/>
            <person name="Dunn M."/>
            <person name="Hung S."/>
            <person name="Kawahara F."/>
            <person name="Miranda-Saavedra D."/>
            <person name="Mourier T."/>
            <person name="Nagra H."/>
            <person name="Otto T.D."/>
            <person name="Rawlings N."/>
            <person name="Sanchez A."/>
            <person name="Sanders M."/>
            <person name="Subramaniam C."/>
            <person name="Tay Y."/>
            <person name="Dear P."/>
            <person name="Doerig C."/>
            <person name="Gruber A."/>
            <person name="Parkinson J."/>
            <person name="Shirley M."/>
            <person name="Wan K.L."/>
            <person name="Berriman M."/>
            <person name="Tomley F."/>
            <person name="Pain A."/>
        </authorList>
    </citation>
    <scope>NUCLEOTIDE SEQUENCE [LARGE SCALE GENOMIC DNA]</scope>
    <source>
        <strain evidence="3">Houghton</strain>
    </source>
</reference>
<keyword evidence="4" id="KW-1185">Reference proteome</keyword>
<evidence type="ECO:0000313" key="3">
    <source>
        <dbReference type="EMBL" id="CDI81709.1"/>
    </source>
</evidence>
<dbReference type="Proteomes" id="UP000018201">
    <property type="component" value="Unassembled WGS sequence"/>
</dbReference>
<dbReference type="AlphaFoldDB" id="U6GT01"/>
<organism evidence="3 4">
    <name type="scientific">Eimeria praecox</name>
    <dbReference type="NCBI Taxonomy" id="51316"/>
    <lineage>
        <taxon>Eukaryota</taxon>
        <taxon>Sar</taxon>
        <taxon>Alveolata</taxon>
        <taxon>Apicomplexa</taxon>
        <taxon>Conoidasida</taxon>
        <taxon>Coccidia</taxon>
        <taxon>Eucoccidiorida</taxon>
        <taxon>Eimeriorina</taxon>
        <taxon>Eimeriidae</taxon>
        <taxon>Eimeria</taxon>
    </lineage>
</organism>
<dbReference type="VEuPathDB" id="ToxoDB:EPH_0010140"/>
<feature type="region of interest" description="Disordered" evidence="1">
    <location>
        <begin position="44"/>
        <end position="85"/>
    </location>
</feature>
<keyword evidence="2" id="KW-0812">Transmembrane</keyword>
<keyword evidence="2" id="KW-0472">Membrane</keyword>
<gene>
    <name evidence="3" type="ORF">EPH_0010140</name>
</gene>
<accession>U6GT01</accession>
<evidence type="ECO:0000313" key="4">
    <source>
        <dbReference type="Proteomes" id="UP000018201"/>
    </source>
</evidence>
<evidence type="ECO:0000256" key="2">
    <source>
        <dbReference type="SAM" id="Phobius"/>
    </source>
</evidence>
<reference evidence="3" key="2">
    <citation type="submission" date="2013-10" db="EMBL/GenBank/DDBJ databases">
        <authorList>
            <person name="Aslett M."/>
        </authorList>
    </citation>
    <scope>NUCLEOTIDE SEQUENCE [LARGE SCALE GENOMIC DNA]</scope>
    <source>
        <strain evidence="3">Houghton</strain>
    </source>
</reference>
<feature type="transmembrane region" description="Helical" evidence="2">
    <location>
        <begin position="108"/>
        <end position="131"/>
    </location>
</feature>
<dbReference type="EMBL" id="HG692132">
    <property type="protein sequence ID" value="CDI81709.1"/>
    <property type="molecule type" value="Genomic_DNA"/>
</dbReference>
<feature type="region of interest" description="Disordered" evidence="1">
    <location>
        <begin position="1"/>
        <end position="32"/>
    </location>
</feature>